<evidence type="ECO:0000256" key="5">
    <source>
        <dbReference type="ARBA" id="ARBA00022741"/>
    </source>
</evidence>
<evidence type="ECO:0000256" key="2">
    <source>
        <dbReference type="ARBA" id="ARBA00005417"/>
    </source>
</evidence>
<evidence type="ECO:0000256" key="7">
    <source>
        <dbReference type="ARBA" id="ARBA00023136"/>
    </source>
</evidence>
<sequence length="276" mass="30943">MSNILEVDNLTVTDMRDQDEIVHHISFELKKNSCLGIVGESGSGKSITAKAILGLTNPWLKSEGTVKYFGKNHCTDMLKLDTNSLRVIRGQHICMILQDSMSAFDPLEPIEKQMGETFMENLKVSKIQARNMAVEYLKLMNINDADQVMKKYPHQLSGGMLQRCMIATALAMKPDIIIADEPTTALDSINQREVVGEFQRLRELTGTALIFISHDLGVVQHLSDQLLVMKDGEGVEYGDAKTIFSNPQHEYTRHLIATRLKMSQSFRKAMKSGIGR</sequence>
<evidence type="ECO:0000256" key="3">
    <source>
        <dbReference type="ARBA" id="ARBA00022448"/>
    </source>
</evidence>
<dbReference type="RefSeq" id="WP_152806741.1">
    <property type="nucleotide sequence ID" value="NZ_WHNX01000049.1"/>
</dbReference>
<dbReference type="AlphaFoldDB" id="A0A6A7KCG9"/>
<dbReference type="Gene3D" id="3.40.50.300">
    <property type="entry name" value="P-loop containing nucleotide triphosphate hydrolases"/>
    <property type="match status" value="1"/>
</dbReference>
<accession>A0A6A7KCG9</accession>
<reference evidence="9 10" key="1">
    <citation type="submission" date="2019-10" db="EMBL/GenBank/DDBJ databases">
        <title>Alkalibaculum tamaniensis sp.nov., a new alkaliphilic acetogen, isolated on methoxylated aromatics from a mud volcano.</title>
        <authorList>
            <person name="Khomyakova M.A."/>
            <person name="Merkel A.Y."/>
            <person name="Bonch-Osmolovskaya E.A."/>
            <person name="Slobodkin A.I."/>
        </authorList>
    </citation>
    <scope>NUCLEOTIDE SEQUENCE [LARGE SCALE GENOMIC DNA]</scope>
    <source>
        <strain evidence="9 10">M08DMB</strain>
    </source>
</reference>
<proteinExistence type="inferred from homology"/>
<comment type="subcellular location">
    <subcellularLocation>
        <location evidence="1">Cell membrane</location>
        <topology evidence="1">Peripheral membrane protein</topology>
    </subcellularLocation>
</comment>
<protein>
    <submittedName>
        <fullName evidence="9">ATP-binding cassette domain-containing protein</fullName>
    </submittedName>
</protein>
<evidence type="ECO:0000256" key="1">
    <source>
        <dbReference type="ARBA" id="ARBA00004202"/>
    </source>
</evidence>
<dbReference type="SUPFAM" id="SSF52540">
    <property type="entry name" value="P-loop containing nucleoside triphosphate hydrolases"/>
    <property type="match status" value="1"/>
</dbReference>
<keyword evidence="3" id="KW-0813">Transport</keyword>
<keyword evidence="10" id="KW-1185">Reference proteome</keyword>
<comment type="similarity">
    <text evidence="2">Belongs to the ABC transporter superfamily.</text>
</comment>
<dbReference type="SMART" id="SM00382">
    <property type="entry name" value="AAA"/>
    <property type="match status" value="1"/>
</dbReference>
<dbReference type="GO" id="GO:0005524">
    <property type="term" value="F:ATP binding"/>
    <property type="evidence" value="ECO:0007669"/>
    <property type="project" value="UniProtKB-KW"/>
</dbReference>
<comment type="caution">
    <text evidence="9">The sequence shown here is derived from an EMBL/GenBank/DDBJ whole genome shotgun (WGS) entry which is preliminary data.</text>
</comment>
<evidence type="ECO:0000313" key="10">
    <source>
        <dbReference type="Proteomes" id="UP000440004"/>
    </source>
</evidence>
<feature type="domain" description="ABC transporter" evidence="8">
    <location>
        <begin position="5"/>
        <end position="256"/>
    </location>
</feature>
<keyword evidence="5" id="KW-0547">Nucleotide-binding</keyword>
<dbReference type="InterPro" id="IPR027417">
    <property type="entry name" value="P-loop_NTPase"/>
</dbReference>
<dbReference type="EMBL" id="WHNX01000049">
    <property type="protein sequence ID" value="MPW27229.1"/>
    <property type="molecule type" value="Genomic_DNA"/>
</dbReference>
<dbReference type="GO" id="GO:0016887">
    <property type="term" value="F:ATP hydrolysis activity"/>
    <property type="evidence" value="ECO:0007669"/>
    <property type="project" value="InterPro"/>
</dbReference>
<dbReference type="PANTHER" id="PTHR43297:SF2">
    <property type="entry name" value="DIPEPTIDE TRANSPORT ATP-BINDING PROTEIN DPPD"/>
    <property type="match status" value="1"/>
</dbReference>
<organism evidence="9 10">
    <name type="scientific">Alkalibaculum sporogenes</name>
    <dbReference type="NCBI Taxonomy" id="2655001"/>
    <lineage>
        <taxon>Bacteria</taxon>
        <taxon>Bacillati</taxon>
        <taxon>Bacillota</taxon>
        <taxon>Clostridia</taxon>
        <taxon>Eubacteriales</taxon>
        <taxon>Eubacteriaceae</taxon>
        <taxon>Alkalibaculum</taxon>
    </lineage>
</organism>
<dbReference type="PROSITE" id="PS50893">
    <property type="entry name" value="ABC_TRANSPORTER_2"/>
    <property type="match status" value="1"/>
</dbReference>
<evidence type="ECO:0000256" key="4">
    <source>
        <dbReference type="ARBA" id="ARBA00022475"/>
    </source>
</evidence>
<dbReference type="Pfam" id="PF00005">
    <property type="entry name" value="ABC_tran"/>
    <property type="match status" value="1"/>
</dbReference>
<evidence type="ECO:0000259" key="8">
    <source>
        <dbReference type="PROSITE" id="PS50893"/>
    </source>
</evidence>
<gene>
    <name evidence="9" type="ORF">GC105_15780</name>
</gene>
<dbReference type="InterPro" id="IPR003593">
    <property type="entry name" value="AAA+_ATPase"/>
</dbReference>
<dbReference type="InterPro" id="IPR003439">
    <property type="entry name" value="ABC_transporter-like_ATP-bd"/>
</dbReference>
<dbReference type="Proteomes" id="UP000440004">
    <property type="component" value="Unassembled WGS sequence"/>
</dbReference>
<dbReference type="PANTHER" id="PTHR43297">
    <property type="entry name" value="OLIGOPEPTIDE TRANSPORT ATP-BINDING PROTEIN APPD"/>
    <property type="match status" value="1"/>
</dbReference>
<evidence type="ECO:0000256" key="6">
    <source>
        <dbReference type="ARBA" id="ARBA00022840"/>
    </source>
</evidence>
<evidence type="ECO:0000313" key="9">
    <source>
        <dbReference type="EMBL" id="MPW27229.1"/>
    </source>
</evidence>
<dbReference type="InterPro" id="IPR050388">
    <property type="entry name" value="ABC_Ni/Peptide_Import"/>
</dbReference>
<dbReference type="CDD" id="cd03257">
    <property type="entry name" value="ABC_NikE_OppD_transporters"/>
    <property type="match status" value="1"/>
</dbReference>
<keyword evidence="7" id="KW-0472">Membrane</keyword>
<name>A0A6A7KCG9_9FIRM</name>
<keyword evidence="4" id="KW-1003">Cell membrane</keyword>
<keyword evidence="6 9" id="KW-0067">ATP-binding</keyword>
<dbReference type="GO" id="GO:0005886">
    <property type="term" value="C:plasma membrane"/>
    <property type="evidence" value="ECO:0007669"/>
    <property type="project" value="UniProtKB-SubCell"/>
</dbReference>